<evidence type="ECO:0000256" key="1">
    <source>
        <dbReference type="ARBA" id="ARBA00006141"/>
    </source>
</evidence>
<dbReference type="SMART" id="SM00101">
    <property type="entry name" value="14_3_3"/>
    <property type="match status" value="1"/>
</dbReference>
<dbReference type="PRINTS" id="PR00305">
    <property type="entry name" value="1433ZETA"/>
</dbReference>
<dbReference type="STRING" id="1081108.A0A162KH29"/>
<dbReference type="InterPro" id="IPR000308">
    <property type="entry name" value="14-3-3"/>
</dbReference>
<dbReference type="EMBL" id="AZHF01000001">
    <property type="protein sequence ID" value="OAA82352.1"/>
    <property type="molecule type" value="Genomic_DNA"/>
</dbReference>
<evidence type="ECO:0000313" key="5">
    <source>
        <dbReference type="Proteomes" id="UP000076881"/>
    </source>
</evidence>
<dbReference type="SUPFAM" id="SSF48445">
    <property type="entry name" value="14-3-3 protein"/>
    <property type="match status" value="1"/>
</dbReference>
<dbReference type="Proteomes" id="UP000076881">
    <property type="component" value="Unassembled WGS sequence"/>
</dbReference>
<evidence type="ECO:0000313" key="4">
    <source>
        <dbReference type="EMBL" id="OAA82352.1"/>
    </source>
</evidence>
<proteinExistence type="inferred from homology"/>
<gene>
    <name evidence="4" type="ORF">LEL_01897</name>
</gene>
<dbReference type="CDD" id="cd08774">
    <property type="entry name" value="14-3-3"/>
    <property type="match status" value="1"/>
</dbReference>
<keyword evidence="2" id="KW-0732">Signal</keyword>
<dbReference type="OrthoDB" id="5054768at2759"/>
<name>A0A162KH29_CORDF</name>
<evidence type="ECO:0000256" key="2">
    <source>
        <dbReference type="SAM" id="SignalP"/>
    </source>
</evidence>
<comment type="similarity">
    <text evidence="1">Belongs to the 14-3-3 family.</text>
</comment>
<evidence type="ECO:0000259" key="3">
    <source>
        <dbReference type="SMART" id="SM00101"/>
    </source>
</evidence>
<dbReference type="AlphaFoldDB" id="A0A162KH29"/>
<dbReference type="Pfam" id="PF00244">
    <property type="entry name" value="14-3-3"/>
    <property type="match status" value="1"/>
</dbReference>
<feature type="chain" id="PRO_5007836557" evidence="2">
    <location>
        <begin position="18"/>
        <end position="525"/>
    </location>
</feature>
<dbReference type="Gene3D" id="1.20.190.20">
    <property type="entry name" value="14-3-3 domain"/>
    <property type="match status" value="1"/>
</dbReference>
<comment type="caution">
    <text evidence="4">The sequence shown here is derived from an EMBL/GenBank/DDBJ whole genome shotgun (WGS) entry which is preliminary data.</text>
</comment>
<dbReference type="PANTHER" id="PTHR18860">
    <property type="entry name" value="14-3-3 PROTEIN"/>
    <property type="match status" value="1"/>
</dbReference>
<dbReference type="InterPro" id="IPR036815">
    <property type="entry name" value="14-3-3_dom_sf"/>
</dbReference>
<feature type="signal peptide" evidence="2">
    <location>
        <begin position="1"/>
        <end position="17"/>
    </location>
</feature>
<sequence>MLAVYIAALLFCPPTIAQDWVSDPLTNVRPNNITGLPYYIYRWTGSYYNGSTTIRIEPKEFQEEFDKDTVVTEPVEVTYENSILAIVKSNRYAEDNNELTFSLRYWDKNLNITPAYDDDGGPINSIQNIDSVDMNRNPKPFGQSRPYWQLESTYGSGTSYSFSGQRNYSQTQPLKFNCSQCMSSAEFRGSILNPVAHRSGGDPLNVTNFPFDAWIRKAALRKRSIINLGGKAGLLGLRFCRYGHFLELVNPCALHATQSLTTGPCHCGNYFDDLWIAYQLGEYSSKYITSLKEDREKNAFLGRLNGQAGRYEATKTLIKETLETGVEPNAEEQMLLSIAYSKLQHTLRDSWRTMSALEQEEKAKADSDKVKLIEDFREGIELEIEDLCHEVIGLVEKKISPSAATDETRLFCLKMTGDYHRYIAECTTDDKRAVETELAGAAYDEAVKFAQDRFDAGSSPRLSVMVNAAVFYHDFMDMQDYAVELTESELKKAAEAVADSAGEDTRAIAGILQANLQLWKVDEDV</sequence>
<reference evidence="4 5" key="1">
    <citation type="journal article" date="2016" name="Genome Biol. Evol.">
        <title>Divergent and convergent evolution of fungal pathogenicity.</title>
        <authorList>
            <person name="Shang Y."/>
            <person name="Xiao G."/>
            <person name="Zheng P."/>
            <person name="Cen K."/>
            <person name="Zhan S."/>
            <person name="Wang C."/>
        </authorList>
    </citation>
    <scope>NUCLEOTIDE SEQUENCE [LARGE SCALE GENOMIC DNA]</scope>
    <source>
        <strain evidence="4 5">RCEF 1005</strain>
    </source>
</reference>
<accession>A0A162KH29</accession>
<feature type="domain" description="14-3-3" evidence="3">
    <location>
        <begin position="295"/>
        <end position="523"/>
    </location>
</feature>
<organism evidence="4 5">
    <name type="scientific">Akanthomyces lecanii RCEF 1005</name>
    <dbReference type="NCBI Taxonomy" id="1081108"/>
    <lineage>
        <taxon>Eukaryota</taxon>
        <taxon>Fungi</taxon>
        <taxon>Dikarya</taxon>
        <taxon>Ascomycota</taxon>
        <taxon>Pezizomycotina</taxon>
        <taxon>Sordariomycetes</taxon>
        <taxon>Hypocreomycetidae</taxon>
        <taxon>Hypocreales</taxon>
        <taxon>Cordycipitaceae</taxon>
        <taxon>Akanthomyces</taxon>
        <taxon>Cordyceps confragosa</taxon>
    </lineage>
</organism>
<protein>
    <submittedName>
        <fullName evidence="4">14-3-3 domain protein</fullName>
    </submittedName>
</protein>
<dbReference type="InterPro" id="IPR023410">
    <property type="entry name" value="14-3-3_domain"/>
</dbReference>
<keyword evidence="5" id="KW-1185">Reference proteome</keyword>